<dbReference type="AlphaFoldDB" id="A0A0S4JJP7"/>
<evidence type="ECO:0000313" key="5">
    <source>
        <dbReference type="EMBL" id="CUG91714.1"/>
    </source>
</evidence>
<sequence>MWRFVASSLARKRTACAAVVRPLVSTNVRRKAATGIIAASQAAMPMSTLVTSQRLCSSSSEAHDGTVHVEFPIVQFPARSLLTRQAPLDLKILKSGDYNDMIENLRKSRKHYQYPSLSAPQVGWNVRVFVLYDGSVWVNPVIVEHNCEMPKDKEGTEVEPGLFTASLEDGADGAKIGCGADCTPYRPVRRQPAASCWAWEPCASCAFLMHYIERPGTCRIRGYNEKGELVEKYADGMLARFMLHEMDHLDGVLFTRKIPDTNHVVLLDGFGSMSDWSDDYPSLEARSTFLYTTYTPPYTFVTDNVHDAYLLDRKFEDGIYPGHEADRKLRTDSMLYEDMQRAQWRDLKGKTEEDQMMRDGVSTSPDDEDDQAAPVPNSA</sequence>
<dbReference type="GO" id="GO:0042586">
    <property type="term" value="F:peptide deformylase activity"/>
    <property type="evidence" value="ECO:0007669"/>
    <property type="project" value="UniProtKB-EC"/>
</dbReference>
<dbReference type="Proteomes" id="UP000051952">
    <property type="component" value="Unassembled WGS sequence"/>
</dbReference>
<keyword evidence="6" id="KW-1185">Reference proteome</keyword>
<comment type="similarity">
    <text evidence="1 3">Belongs to the polypeptide deformylase family.</text>
</comment>
<evidence type="ECO:0000256" key="1">
    <source>
        <dbReference type="ARBA" id="ARBA00010759"/>
    </source>
</evidence>
<comment type="catalytic activity">
    <reaction evidence="3">
        <text>N-terminal N-formyl-L-methionyl-[peptide] + H2O = N-terminal L-methionyl-[peptide] + formate</text>
        <dbReference type="Rhea" id="RHEA:24420"/>
        <dbReference type="Rhea" id="RHEA-COMP:10639"/>
        <dbReference type="Rhea" id="RHEA-COMP:10640"/>
        <dbReference type="ChEBI" id="CHEBI:15377"/>
        <dbReference type="ChEBI" id="CHEBI:15740"/>
        <dbReference type="ChEBI" id="CHEBI:49298"/>
        <dbReference type="ChEBI" id="CHEBI:64731"/>
        <dbReference type="EC" id="3.5.1.88"/>
    </reaction>
</comment>
<gene>
    <name evidence="5" type="ORF">BSAL_33700</name>
</gene>
<protein>
    <recommendedName>
        <fullName evidence="2 3">Peptide deformylase</fullName>
        <ecNumber evidence="2 3">3.5.1.88</ecNumber>
    </recommendedName>
</protein>
<dbReference type="PANTHER" id="PTHR10458">
    <property type="entry name" value="PEPTIDE DEFORMYLASE"/>
    <property type="match status" value="1"/>
</dbReference>
<evidence type="ECO:0000256" key="3">
    <source>
        <dbReference type="RuleBase" id="RU362111"/>
    </source>
</evidence>
<dbReference type="GO" id="GO:0006412">
    <property type="term" value="P:translation"/>
    <property type="evidence" value="ECO:0007669"/>
    <property type="project" value="UniProtKB-KW"/>
</dbReference>
<dbReference type="EC" id="3.5.1.88" evidence="2 3"/>
<keyword evidence="3" id="KW-0378">Hydrolase</keyword>
<evidence type="ECO:0000313" key="6">
    <source>
        <dbReference type="Proteomes" id="UP000051952"/>
    </source>
</evidence>
<dbReference type="PRINTS" id="PR01576">
    <property type="entry name" value="PDEFORMYLASE"/>
</dbReference>
<keyword evidence="3" id="KW-0648">Protein biosynthesis</keyword>
<feature type="compositionally biased region" description="Basic and acidic residues" evidence="4">
    <location>
        <begin position="345"/>
        <end position="357"/>
    </location>
</feature>
<dbReference type="Pfam" id="PF01327">
    <property type="entry name" value="Pep_deformylase"/>
    <property type="match status" value="2"/>
</dbReference>
<dbReference type="InterPro" id="IPR036821">
    <property type="entry name" value="Peptide_deformylase_sf"/>
</dbReference>
<comment type="function">
    <text evidence="3">Removes the formyl group from the N-terminal Met of newly synthesized proteins.</text>
</comment>
<reference evidence="6" key="1">
    <citation type="submission" date="2015-09" db="EMBL/GenBank/DDBJ databases">
        <authorList>
            <consortium name="Pathogen Informatics"/>
        </authorList>
    </citation>
    <scope>NUCLEOTIDE SEQUENCE [LARGE SCALE GENOMIC DNA]</scope>
    <source>
        <strain evidence="6">Lake Konstanz</strain>
    </source>
</reference>
<dbReference type="VEuPathDB" id="TriTrypDB:BSAL_33700"/>
<dbReference type="InterPro" id="IPR023635">
    <property type="entry name" value="Peptide_deformylase"/>
</dbReference>
<dbReference type="OMA" id="RMALHEM"/>
<dbReference type="GO" id="GO:0046872">
    <property type="term" value="F:metal ion binding"/>
    <property type="evidence" value="ECO:0007669"/>
    <property type="project" value="UniProtKB-KW"/>
</dbReference>
<organism evidence="5 6">
    <name type="scientific">Bodo saltans</name>
    <name type="common">Flagellated protozoan</name>
    <dbReference type="NCBI Taxonomy" id="75058"/>
    <lineage>
        <taxon>Eukaryota</taxon>
        <taxon>Discoba</taxon>
        <taxon>Euglenozoa</taxon>
        <taxon>Kinetoplastea</taxon>
        <taxon>Metakinetoplastina</taxon>
        <taxon>Eubodonida</taxon>
        <taxon>Bodonidae</taxon>
        <taxon>Bodo</taxon>
    </lineage>
</organism>
<evidence type="ECO:0000256" key="2">
    <source>
        <dbReference type="ARBA" id="ARBA00012175"/>
    </source>
</evidence>
<keyword evidence="3" id="KW-0479">Metal-binding</keyword>
<dbReference type="EMBL" id="CYKH01001960">
    <property type="protein sequence ID" value="CUG91714.1"/>
    <property type="molecule type" value="Genomic_DNA"/>
</dbReference>
<dbReference type="PANTHER" id="PTHR10458:SF22">
    <property type="entry name" value="PEPTIDE DEFORMYLASE"/>
    <property type="match status" value="1"/>
</dbReference>
<dbReference type="Gene3D" id="3.90.45.10">
    <property type="entry name" value="Peptide deformylase"/>
    <property type="match status" value="1"/>
</dbReference>
<name>A0A0S4JJP7_BODSA</name>
<evidence type="ECO:0000256" key="4">
    <source>
        <dbReference type="SAM" id="MobiDB-lite"/>
    </source>
</evidence>
<dbReference type="OrthoDB" id="276063at2759"/>
<feature type="region of interest" description="Disordered" evidence="4">
    <location>
        <begin position="345"/>
        <end position="379"/>
    </location>
</feature>
<dbReference type="SUPFAM" id="SSF56420">
    <property type="entry name" value="Peptide deformylase"/>
    <property type="match status" value="2"/>
</dbReference>
<accession>A0A0S4JJP7</accession>
<proteinExistence type="inferred from homology"/>